<evidence type="ECO:0000313" key="7">
    <source>
        <dbReference type="Proteomes" id="UP001589733"/>
    </source>
</evidence>
<keyword evidence="2" id="KW-0479">Metal-binding</keyword>
<evidence type="ECO:0000259" key="5">
    <source>
        <dbReference type="SMART" id="SM00704"/>
    </source>
</evidence>
<dbReference type="RefSeq" id="WP_380010789.1">
    <property type="nucleotide sequence ID" value="NZ_JBHLYR010000044.1"/>
</dbReference>
<name>A0ABV6AZK0_9DEIO</name>
<dbReference type="InterPro" id="IPR042216">
    <property type="entry name" value="MitoNEET_CISD"/>
</dbReference>
<comment type="caution">
    <text evidence="6">The sequence shown here is derived from an EMBL/GenBank/DDBJ whole genome shotgun (WGS) entry which is preliminary data.</text>
</comment>
<keyword evidence="3" id="KW-0408">Iron</keyword>
<dbReference type="InterPro" id="IPR018967">
    <property type="entry name" value="FeS-contain_CDGSH-typ"/>
</dbReference>
<dbReference type="Proteomes" id="UP001589733">
    <property type="component" value="Unassembled WGS sequence"/>
</dbReference>
<protein>
    <submittedName>
        <fullName evidence="6">(4Fe-4S)-binding protein</fullName>
    </submittedName>
</protein>
<evidence type="ECO:0000313" key="6">
    <source>
        <dbReference type="EMBL" id="MFB9992938.1"/>
    </source>
</evidence>
<evidence type="ECO:0000256" key="1">
    <source>
        <dbReference type="ARBA" id="ARBA00022714"/>
    </source>
</evidence>
<evidence type="ECO:0000256" key="2">
    <source>
        <dbReference type="ARBA" id="ARBA00022723"/>
    </source>
</evidence>
<keyword evidence="1" id="KW-0001">2Fe-2S</keyword>
<proteinExistence type="predicted"/>
<gene>
    <name evidence="6" type="ORF">ACFFLM_13265</name>
</gene>
<dbReference type="SMART" id="SM00704">
    <property type="entry name" value="ZnF_CDGSH"/>
    <property type="match status" value="1"/>
</dbReference>
<sequence length="151" mass="15882">MTQPQGTTTSGKAYTAPGITVYYDAVRCRHVANCVRGLPQVFDPQARPWIQPANAEAQAVAAVVRTCPTGALHYVLEGGPAETPDPTTTISPLPNGPLIVRGDLTLMTAGGPIKEVRAALCRCGASTHKPYCDGTHEKIGWKSEAPDSSQG</sequence>
<dbReference type="InterPro" id="IPR010693">
    <property type="entry name" value="Divergent_4Fe-4S_mono-cluster"/>
</dbReference>
<keyword evidence="7" id="KW-1185">Reference proteome</keyword>
<keyword evidence="4" id="KW-0411">Iron-sulfur</keyword>
<dbReference type="EMBL" id="JBHLYR010000044">
    <property type="protein sequence ID" value="MFB9992938.1"/>
    <property type="molecule type" value="Genomic_DNA"/>
</dbReference>
<organism evidence="6 7">
    <name type="scientific">Deinococcus oregonensis</name>
    <dbReference type="NCBI Taxonomy" id="1805970"/>
    <lineage>
        <taxon>Bacteria</taxon>
        <taxon>Thermotogati</taxon>
        <taxon>Deinococcota</taxon>
        <taxon>Deinococci</taxon>
        <taxon>Deinococcales</taxon>
        <taxon>Deinococcaceae</taxon>
        <taxon>Deinococcus</taxon>
    </lineage>
</organism>
<dbReference type="Pfam" id="PF09360">
    <property type="entry name" value="zf-CDGSH"/>
    <property type="match status" value="1"/>
</dbReference>
<evidence type="ECO:0000256" key="4">
    <source>
        <dbReference type="ARBA" id="ARBA00023014"/>
    </source>
</evidence>
<feature type="domain" description="Iron-binding zinc finger CDGSH type" evidence="5">
    <location>
        <begin position="110"/>
        <end position="142"/>
    </location>
</feature>
<dbReference type="Gene3D" id="3.40.5.90">
    <property type="entry name" value="CDGSH iron-sulfur domain, mitoNEET-type"/>
    <property type="match status" value="1"/>
</dbReference>
<evidence type="ECO:0000256" key="3">
    <source>
        <dbReference type="ARBA" id="ARBA00023004"/>
    </source>
</evidence>
<accession>A0ABV6AZK0</accession>
<reference evidence="6 7" key="1">
    <citation type="submission" date="2024-09" db="EMBL/GenBank/DDBJ databases">
        <authorList>
            <person name="Sun Q."/>
            <person name="Mori K."/>
        </authorList>
    </citation>
    <scope>NUCLEOTIDE SEQUENCE [LARGE SCALE GENOMIC DNA]</scope>
    <source>
        <strain evidence="6 7">JCM 13503</strain>
    </source>
</reference>
<dbReference type="Pfam" id="PF06902">
    <property type="entry name" value="Fer4_19"/>
    <property type="match status" value="1"/>
</dbReference>